<evidence type="ECO:0000313" key="2">
    <source>
        <dbReference type="Proteomes" id="UP000295134"/>
    </source>
</evidence>
<sequence>MMTDFPNLAYYKIRIIKDDDLVNEIEQAVQVFIEKLKSEINKINQYVETPWQTRTSVTLPDASAN</sequence>
<dbReference type="KEGG" id="ans:ArsFIN_17660"/>
<reference evidence="1 2" key="1">
    <citation type="submission" date="2019-03" db="EMBL/GenBank/DDBJ databases">
        <title>Long-read sequencing reveals hyperdense prophage content in a complex bacterial symbiont genome.</title>
        <authorList>
            <person name="Frost C.L."/>
            <person name="Siozios S."/>
            <person name="Nadal-Jimenez P."/>
            <person name="Brockhurst M.A."/>
            <person name="King K.C."/>
            <person name="Darby A.C."/>
            <person name="Hurst G.D.D."/>
        </authorList>
    </citation>
    <scope>NUCLEOTIDE SEQUENCE [LARGE SCALE GENOMIC DNA]</scope>
    <source>
        <strain evidence="1 2">FIN</strain>
    </source>
</reference>
<protein>
    <submittedName>
        <fullName evidence="1">Uncharacterized protein</fullName>
    </submittedName>
</protein>
<evidence type="ECO:0000313" key="1">
    <source>
        <dbReference type="EMBL" id="QBY43199.1"/>
    </source>
</evidence>
<organism evidence="1 2">
    <name type="scientific">Arsenophonus nasoniae</name>
    <name type="common">son-killer infecting Nasonia vitripennis</name>
    <dbReference type="NCBI Taxonomy" id="638"/>
    <lineage>
        <taxon>Bacteria</taxon>
        <taxon>Pseudomonadati</taxon>
        <taxon>Pseudomonadota</taxon>
        <taxon>Gammaproteobacteria</taxon>
        <taxon>Enterobacterales</taxon>
        <taxon>Morganellaceae</taxon>
        <taxon>Arsenophonus</taxon>
    </lineage>
</organism>
<dbReference type="AlphaFoldDB" id="A0A4P7KSX6"/>
<gene>
    <name evidence="1" type="ORF">ArsFIN_17660</name>
</gene>
<dbReference type="Proteomes" id="UP000295134">
    <property type="component" value="Chromosome"/>
</dbReference>
<dbReference type="EMBL" id="CP038613">
    <property type="protein sequence ID" value="QBY43199.1"/>
    <property type="molecule type" value="Genomic_DNA"/>
</dbReference>
<dbReference type="GeneID" id="96879492"/>
<dbReference type="RefSeq" id="WP_338023342.1">
    <property type="nucleotide sequence ID" value="NZ_CP038613.1"/>
</dbReference>
<name>A0A4P7KSX6_9GAMM</name>
<proteinExistence type="predicted"/>
<accession>A0A4P7KSX6</accession>